<accession>A0A8H5HQJ5</accession>
<dbReference type="EMBL" id="JAACJP010000001">
    <property type="protein sequence ID" value="KAF5387687.1"/>
    <property type="molecule type" value="Genomic_DNA"/>
</dbReference>
<protein>
    <submittedName>
        <fullName evidence="1">Uncharacterized protein</fullName>
    </submittedName>
</protein>
<dbReference type="PANTHER" id="PTHR15633">
    <property type="entry name" value="NUCLEOLAR PROTEIN 11"/>
    <property type="match status" value="1"/>
</dbReference>
<dbReference type="GO" id="GO:0003723">
    <property type="term" value="F:RNA binding"/>
    <property type="evidence" value="ECO:0007669"/>
    <property type="project" value="TreeGrafter"/>
</dbReference>
<keyword evidence="2" id="KW-1185">Reference proteome</keyword>
<dbReference type="GO" id="GO:0030490">
    <property type="term" value="P:maturation of SSU-rRNA"/>
    <property type="evidence" value="ECO:0007669"/>
    <property type="project" value="InterPro"/>
</dbReference>
<reference evidence="1 2" key="1">
    <citation type="journal article" date="2020" name="ISME J.">
        <title>Uncovering the hidden diversity of litter-decomposition mechanisms in mushroom-forming fungi.</title>
        <authorList>
            <person name="Floudas D."/>
            <person name="Bentzer J."/>
            <person name="Ahren D."/>
            <person name="Johansson T."/>
            <person name="Persson P."/>
            <person name="Tunlid A."/>
        </authorList>
    </citation>
    <scope>NUCLEOTIDE SEQUENCE [LARGE SCALE GENOMIC DNA]</scope>
    <source>
        <strain evidence="1 2">CBS 661.87</strain>
    </source>
</reference>
<dbReference type="OrthoDB" id="4349954at2759"/>
<proteinExistence type="predicted"/>
<dbReference type="GO" id="GO:0005730">
    <property type="term" value="C:nucleolus"/>
    <property type="evidence" value="ECO:0007669"/>
    <property type="project" value="TreeGrafter"/>
</dbReference>
<gene>
    <name evidence="1" type="ORF">D9615_000759</name>
</gene>
<dbReference type="AlphaFoldDB" id="A0A8H5HQJ5"/>
<dbReference type="InterPro" id="IPR042859">
    <property type="entry name" value="NOL11"/>
</dbReference>
<dbReference type="Proteomes" id="UP000565441">
    <property type="component" value="Unassembled WGS sequence"/>
</dbReference>
<evidence type="ECO:0000313" key="1">
    <source>
        <dbReference type="EMBL" id="KAF5387687.1"/>
    </source>
</evidence>
<sequence>MDQSESLIVKKLPLVFVTFIAVAMRVNASISEPFVLSTYGASQQLPKSGTGSKKQRASASVFATHENVSGSSDGYATVTAQADGIHILDISTLHPVISYTLGPSTSFSCPAIMRNTQQGADSICTTYAAINTSADITAEESGRTIWMWTENLSSRLEDRASQKKKSIVIQHDISGLFACDELPNRLLAQSPKGETTVLDTDLNVKCAWPMPGDSQNLLETFVYSRASCSFLPSLSTPPNGAILISVAASGDSTCVRTLSLNDHDQFLELGSSLMPVKPDQILNLSCSTSGHMSFLTRNGSWHSYLLESKDGSSMELTAISEPFRLTGLSFLSKPQSSEEVSLVSLSSSHVLLSALTASPNPEIVLLIWDLQYSVLLASQALPVPSTLVQAKDITIKLTLVPASTSQALLILSPNTSNSGRKSQASSSRSSVLIIPLTCPAVSTIANAMGQASAGAKWIQQATTSSSTAPTHDPVRSKVLATMRTAMEKNLPQAANVAFFEWEKRESKSAAKVALKEKTRISHAALSHAFVKDLLVTVLQPSKSANTLYSSEVVRYLLNQQLVSGSMVEGGLVAALRSKNDWQSICLALTNVIDLSETEIMECLHSVVVRHRLDERVASQDDGAMDVDSISDLPSLPSFLALCVGYTTTPPALRSAMRQYFKEAEDILAVLKVLETWLKQWAKRDVKLLPSKKDLSKNEHGVPVLREQEKDIHCDLPPLAKVLAFLQTLLDASFLTLLQYSPAHRALRSLHAQIEPEIVYIDDLEPLRGPLETFAKAHFKTVKEAGQDKRKKPLADWRQRRKQAHEQAGLSIGLYQLEELVL</sequence>
<organism evidence="1 2">
    <name type="scientific">Tricholomella constricta</name>
    <dbReference type="NCBI Taxonomy" id="117010"/>
    <lineage>
        <taxon>Eukaryota</taxon>
        <taxon>Fungi</taxon>
        <taxon>Dikarya</taxon>
        <taxon>Basidiomycota</taxon>
        <taxon>Agaricomycotina</taxon>
        <taxon>Agaricomycetes</taxon>
        <taxon>Agaricomycetidae</taxon>
        <taxon>Agaricales</taxon>
        <taxon>Tricholomatineae</taxon>
        <taxon>Lyophyllaceae</taxon>
        <taxon>Tricholomella</taxon>
    </lineage>
</organism>
<comment type="caution">
    <text evidence="1">The sequence shown here is derived from an EMBL/GenBank/DDBJ whole genome shotgun (WGS) entry which is preliminary data.</text>
</comment>
<evidence type="ECO:0000313" key="2">
    <source>
        <dbReference type="Proteomes" id="UP000565441"/>
    </source>
</evidence>
<name>A0A8H5HQJ5_9AGAR</name>
<dbReference type="PANTHER" id="PTHR15633:SF2">
    <property type="entry name" value="NUCLEOLAR PROTEIN 11"/>
    <property type="match status" value="1"/>
</dbReference>